<gene>
    <name evidence="1" type="ORF">HPB49_003590</name>
</gene>
<evidence type="ECO:0000313" key="2">
    <source>
        <dbReference type="Proteomes" id="UP000821865"/>
    </source>
</evidence>
<keyword evidence="2" id="KW-1185">Reference proteome</keyword>
<protein>
    <submittedName>
        <fullName evidence="1">Uncharacterized protein</fullName>
    </submittedName>
</protein>
<name>A0ACB8DTD0_DERSI</name>
<dbReference type="EMBL" id="CM023470">
    <property type="protein sequence ID" value="KAH7977794.1"/>
    <property type="molecule type" value="Genomic_DNA"/>
</dbReference>
<reference evidence="1" key="1">
    <citation type="submission" date="2020-05" db="EMBL/GenBank/DDBJ databases">
        <title>Large-scale comparative analyses of tick genomes elucidate their genetic diversity and vector capacities.</title>
        <authorList>
            <person name="Jia N."/>
            <person name="Wang J."/>
            <person name="Shi W."/>
            <person name="Du L."/>
            <person name="Sun Y."/>
            <person name="Zhan W."/>
            <person name="Jiang J."/>
            <person name="Wang Q."/>
            <person name="Zhang B."/>
            <person name="Ji P."/>
            <person name="Sakyi L.B."/>
            <person name="Cui X."/>
            <person name="Yuan T."/>
            <person name="Jiang B."/>
            <person name="Yang W."/>
            <person name="Lam T.T.-Y."/>
            <person name="Chang Q."/>
            <person name="Ding S."/>
            <person name="Wang X."/>
            <person name="Zhu J."/>
            <person name="Ruan X."/>
            <person name="Zhao L."/>
            <person name="Wei J."/>
            <person name="Que T."/>
            <person name="Du C."/>
            <person name="Cheng J."/>
            <person name="Dai P."/>
            <person name="Han X."/>
            <person name="Huang E."/>
            <person name="Gao Y."/>
            <person name="Liu J."/>
            <person name="Shao H."/>
            <person name="Ye R."/>
            <person name="Li L."/>
            <person name="Wei W."/>
            <person name="Wang X."/>
            <person name="Wang C."/>
            <person name="Yang T."/>
            <person name="Huo Q."/>
            <person name="Li W."/>
            <person name="Guo W."/>
            <person name="Chen H."/>
            <person name="Zhou L."/>
            <person name="Ni X."/>
            <person name="Tian J."/>
            <person name="Zhou Y."/>
            <person name="Sheng Y."/>
            <person name="Liu T."/>
            <person name="Pan Y."/>
            <person name="Xia L."/>
            <person name="Li J."/>
            <person name="Zhao F."/>
            <person name="Cao W."/>
        </authorList>
    </citation>
    <scope>NUCLEOTIDE SEQUENCE</scope>
    <source>
        <strain evidence="1">Dsil-2018</strain>
    </source>
</reference>
<accession>A0ACB8DTD0</accession>
<comment type="caution">
    <text evidence="1">The sequence shown here is derived from an EMBL/GenBank/DDBJ whole genome shotgun (WGS) entry which is preliminary data.</text>
</comment>
<sequence>MVGSARVCSTQARRTLLHSNAPYMPEGDHGFFFKFYRMTPQMFNTLLAFVVTDLTSQNFIREPLEPAERLLIALSYLASGQDICHVALAYRVGIETARMCIHVTCLSIWARLKDHYMKGTFSVVLMAVVDSNCKHTLIDVGVQGRLSDGGRLKNSEFGRAVTQGDLDIPSTSLLPGCGTNAPYAFVCDEAFQLRKDFLRRYPARQLDDEKRVFNYRLRRARPAVFSTTAPFRSPSLLHLSFSFFFFTRMLAEGSRILGAAAAGTVHVEAAVVDDVEAGVRVDVEAGDDSWDADAKPEISDLASRSCS</sequence>
<proteinExistence type="predicted"/>
<dbReference type="Proteomes" id="UP000821865">
    <property type="component" value="Chromosome 1"/>
</dbReference>
<evidence type="ECO:0000313" key="1">
    <source>
        <dbReference type="EMBL" id="KAH7977794.1"/>
    </source>
</evidence>
<organism evidence="1 2">
    <name type="scientific">Dermacentor silvarum</name>
    <name type="common">Tick</name>
    <dbReference type="NCBI Taxonomy" id="543639"/>
    <lineage>
        <taxon>Eukaryota</taxon>
        <taxon>Metazoa</taxon>
        <taxon>Ecdysozoa</taxon>
        <taxon>Arthropoda</taxon>
        <taxon>Chelicerata</taxon>
        <taxon>Arachnida</taxon>
        <taxon>Acari</taxon>
        <taxon>Parasitiformes</taxon>
        <taxon>Ixodida</taxon>
        <taxon>Ixodoidea</taxon>
        <taxon>Ixodidae</taxon>
        <taxon>Rhipicephalinae</taxon>
        <taxon>Dermacentor</taxon>
    </lineage>
</organism>